<dbReference type="PROSITE" id="PS51332">
    <property type="entry name" value="B12_BINDING"/>
    <property type="match status" value="1"/>
</dbReference>
<organism evidence="6 7">
    <name type="scientific">Syntrophaceticus schinkii</name>
    <dbReference type="NCBI Taxonomy" id="499207"/>
    <lineage>
        <taxon>Bacteria</taxon>
        <taxon>Bacillati</taxon>
        <taxon>Bacillota</taxon>
        <taxon>Clostridia</taxon>
        <taxon>Thermoanaerobacterales</taxon>
        <taxon>Thermoanaerobacterales Family III. Incertae Sedis</taxon>
        <taxon>Syntrophaceticus</taxon>
    </lineage>
</organism>
<dbReference type="GO" id="GO:0015948">
    <property type="term" value="P:methanogenesis"/>
    <property type="evidence" value="ECO:0007669"/>
    <property type="project" value="InterPro"/>
</dbReference>
<dbReference type="InterPro" id="IPR050554">
    <property type="entry name" value="Met_Synthase/Corrinoid"/>
</dbReference>
<dbReference type="CDD" id="cd02070">
    <property type="entry name" value="corrinoid_protein_B12-BD"/>
    <property type="match status" value="1"/>
</dbReference>
<comment type="similarity">
    <text evidence="1">Belongs to the methylamine corrinoid protein family.</text>
</comment>
<dbReference type="SUPFAM" id="SSF47644">
    <property type="entry name" value="Methionine synthase domain"/>
    <property type="match status" value="1"/>
</dbReference>
<dbReference type="InterPro" id="IPR036594">
    <property type="entry name" value="Meth_synthase_dom"/>
</dbReference>
<dbReference type="PANTHER" id="PTHR45833:SF1">
    <property type="entry name" value="METHIONINE SYNTHASE"/>
    <property type="match status" value="1"/>
</dbReference>
<evidence type="ECO:0000313" key="6">
    <source>
        <dbReference type="EMBL" id="CEO88864.1"/>
    </source>
</evidence>
<protein>
    <submittedName>
        <fullName evidence="6">Methyltransferase cognate corrinoid protein</fullName>
    </submittedName>
</protein>
<dbReference type="PANTHER" id="PTHR45833">
    <property type="entry name" value="METHIONINE SYNTHASE"/>
    <property type="match status" value="1"/>
</dbReference>
<dbReference type="Proteomes" id="UP000046155">
    <property type="component" value="Unassembled WGS sequence"/>
</dbReference>
<dbReference type="GO" id="GO:0005829">
    <property type="term" value="C:cytosol"/>
    <property type="evidence" value="ECO:0007669"/>
    <property type="project" value="TreeGrafter"/>
</dbReference>
<feature type="domain" description="B12-binding N-terminal" evidence="5">
    <location>
        <begin position="34"/>
        <end position="128"/>
    </location>
</feature>
<dbReference type="GO" id="GO:0046653">
    <property type="term" value="P:tetrahydrofolate metabolic process"/>
    <property type="evidence" value="ECO:0007669"/>
    <property type="project" value="TreeGrafter"/>
</dbReference>
<proteinExistence type="inferred from homology"/>
<sequence>MNYRHLMNAHFAGMEIAQLIKRTTLSMEQSNTIKGGFIRVMGKFDEIQKAVFEGNVERVKNLAETLVAAGEDPLAIIDDGLIAGMNIVGTRFKEGEMFVPEVMMSASAMNAGVDAIRPLVKSGEIQSAGVIVIGTVKGDLHDIGKNLVCMILRSAGFEVVDLGVDISSEKFIDAINKHNPKIVGMSALLTTTMPAMKETIDTIAEMGLRNKIKIIVGGAPVSREFAEQIGADGYGDDAISARDLCINLLNK</sequence>
<keyword evidence="7" id="KW-1185">Reference proteome</keyword>
<accession>A0A0B7ME71</accession>
<dbReference type="Pfam" id="PF02607">
    <property type="entry name" value="B12-binding_2"/>
    <property type="match status" value="1"/>
</dbReference>
<dbReference type="GO" id="GO:0050667">
    <property type="term" value="P:homocysteine metabolic process"/>
    <property type="evidence" value="ECO:0007669"/>
    <property type="project" value="TreeGrafter"/>
</dbReference>
<dbReference type="GO" id="GO:0050897">
    <property type="term" value="F:cobalt ion binding"/>
    <property type="evidence" value="ECO:0007669"/>
    <property type="project" value="InterPro"/>
</dbReference>
<dbReference type="AlphaFoldDB" id="A0A0B7ME71"/>
<dbReference type="GO" id="GO:0031419">
    <property type="term" value="F:cobalamin binding"/>
    <property type="evidence" value="ECO:0007669"/>
    <property type="project" value="InterPro"/>
</dbReference>
<dbReference type="InterPro" id="IPR012741">
    <property type="entry name" value="Corrinoid_p"/>
</dbReference>
<evidence type="ECO:0000259" key="5">
    <source>
        <dbReference type="PROSITE" id="PS51337"/>
    </source>
</evidence>
<dbReference type="PROSITE" id="PS51337">
    <property type="entry name" value="B12_BINDING_NTER"/>
    <property type="match status" value="1"/>
</dbReference>
<keyword evidence="3" id="KW-0170">Cobalt</keyword>
<keyword evidence="6" id="KW-0489">Methyltransferase</keyword>
<evidence type="ECO:0000256" key="1">
    <source>
        <dbReference type="ARBA" id="ARBA00010854"/>
    </source>
</evidence>
<dbReference type="NCBIfam" id="TIGR02370">
    <property type="entry name" value="pyl_corrinoid"/>
    <property type="match status" value="1"/>
</dbReference>
<feature type="domain" description="B12-binding" evidence="4">
    <location>
        <begin position="128"/>
        <end position="251"/>
    </location>
</feature>
<dbReference type="InterPro" id="IPR036724">
    <property type="entry name" value="Cobalamin-bd_sf"/>
</dbReference>
<evidence type="ECO:0000259" key="4">
    <source>
        <dbReference type="PROSITE" id="PS51332"/>
    </source>
</evidence>
<dbReference type="Gene3D" id="1.10.1240.10">
    <property type="entry name" value="Methionine synthase domain"/>
    <property type="match status" value="1"/>
</dbReference>
<dbReference type="FunFam" id="3.40.50.280:FF:000003">
    <property type="entry name" value="Dimethylamine methyltransferase corrinoid protein"/>
    <property type="match status" value="1"/>
</dbReference>
<dbReference type="GO" id="GO:0032259">
    <property type="term" value="P:methylation"/>
    <property type="evidence" value="ECO:0007669"/>
    <property type="project" value="UniProtKB-KW"/>
</dbReference>
<gene>
    <name evidence="6" type="ORF">SSCH_290008</name>
</gene>
<name>A0A0B7ME71_9FIRM</name>
<reference evidence="7" key="1">
    <citation type="submission" date="2015-01" db="EMBL/GenBank/DDBJ databases">
        <authorList>
            <person name="Manzoor Shahid"/>
            <person name="Zubair Saima"/>
        </authorList>
    </citation>
    <scope>NUCLEOTIDE SEQUENCE [LARGE SCALE GENOMIC DNA]</scope>
    <source>
        <strain evidence="7">Sp3</strain>
    </source>
</reference>
<dbReference type="EMBL" id="CDRZ01000212">
    <property type="protein sequence ID" value="CEO88864.1"/>
    <property type="molecule type" value="Genomic_DNA"/>
</dbReference>
<keyword evidence="6" id="KW-0808">Transferase</keyword>
<dbReference type="Gene3D" id="3.40.50.280">
    <property type="entry name" value="Cobalamin-binding domain"/>
    <property type="match status" value="1"/>
</dbReference>
<evidence type="ECO:0000256" key="3">
    <source>
        <dbReference type="ARBA" id="ARBA00023285"/>
    </source>
</evidence>
<evidence type="ECO:0000256" key="2">
    <source>
        <dbReference type="ARBA" id="ARBA00022723"/>
    </source>
</evidence>
<keyword evidence="2" id="KW-0479">Metal-binding</keyword>
<dbReference type="InterPro" id="IPR006158">
    <property type="entry name" value="Cobalamin-bd"/>
</dbReference>
<dbReference type="SMART" id="SM01018">
    <property type="entry name" value="B12-binding_2"/>
    <property type="match status" value="1"/>
</dbReference>
<dbReference type="InterPro" id="IPR003759">
    <property type="entry name" value="Cbl-bd_cap"/>
</dbReference>
<dbReference type="GO" id="GO:0008705">
    <property type="term" value="F:methionine synthase activity"/>
    <property type="evidence" value="ECO:0007669"/>
    <property type="project" value="TreeGrafter"/>
</dbReference>
<evidence type="ECO:0000313" key="7">
    <source>
        <dbReference type="Proteomes" id="UP000046155"/>
    </source>
</evidence>
<dbReference type="SUPFAM" id="SSF52242">
    <property type="entry name" value="Cobalamin (vitamin B12)-binding domain"/>
    <property type="match status" value="1"/>
</dbReference>
<dbReference type="Pfam" id="PF02310">
    <property type="entry name" value="B12-binding"/>
    <property type="match status" value="1"/>
</dbReference>